<dbReference type="PROSITE" id="PS51257">
    <property type="entry name" value="PROKAR_LIPOPROTEIN"/>
    <property type="match status" value="1"/>
</dbReference>
<dbReference type="EMBL" id="ML976021">
    <property type="protein sequence ID" value="KAF1943838.1"/>
    <property type="molecule type" value="Genomic_DNA"/>
</dbReference>
<sequence>MATISRLHEIELRHKWNLLSTAWTACVYPWQIQRLIDATRRLQSLASVKFKFGEEKFAKKGERPDPMQHVAGDLVQAIERCRRTTHGKLERDPELMSALGMSPGLVDNARSPRRASRAGSGRCDIEQNGD</sequence>
<evidence type="ECO:0000313" key="2">
    <source>
        <dbReference type="EMBL" id="KAF1943838.1"/>
    </source>
</evidence>
<evidence type="ECO:0000313" key="3">
    <source>
        <dbReference type="Proteomes" id="UP000800038"/>
    </source>
</evidence>
<name>A0A6A5SVJ0_9PLEO</name>
<gene>
    <name evidence="2" type="ORF">EJ02DRAFT_452893</name>
</gene>
<feature type="region of interest" description="Disordered" evidence="1">
    <location>
        <begin position="100"/>
        <end position="130"/>
    </location>
</feature>
<evidence type="ECO:0000256" key="1">
    <source>
        <dbReference type="SAM" id="MobiDB-lite"/>
    </source>
</evidence>
<dbReference type="OrthoDB" id="3669482at2759"/>
<reference evidence="2" key="1">
    <citation type="journal article" date="2020" name="Stud. Mycol.">
        <title>101 Dothideomycetes genomes: a test case for predicting lifestyles and emergence of pathogens.</title>
        <authorList>
            <person name="Haridas S."/>
            <person name="Albert R."/>
            <person name="Binder M."/>
            <person name="Bloem J."/>
            <person name="Labutti K."/>
            <person name="Salamov A."/>
            <person name="Andreopoulos B."/>
            <person name="Baker S."/>
            <person name="Barry K."/>
            <person name="Bills G."/>
            <person name="Bluhm B."/>
            <person name="Cannon C."/>
            <person name="Castanera R."/>
            <person name="Culley D."/>
            <person name="Daum C."/>
            <person name="Ezra D."/>
            <person name="Gonzalez J."/>
            <person name="Henrissat B."/>
            <person name="Kuo A."/>
            <person name="Liang C."/>
            <person name="Lipzen A."/>
            <person name="Lutzoni F."/>
            <person name="Magnuson J."/>
            <person name="Mondo S."/>
            <person name="Nolan M."/>
            <person name="Ohm R."/>
            <person name="Pangilinan J."/>
            <person name="Park H.-J."/>
            <person name="Ramirez L."/>
            <person name="Alfaro M."/>
            <person name="Sun H."/>
            <person name="Tritt A."/>
            <person name="Yoshinaga Y."/>
            <person name="Zwiers L.-H."/>
            <person name="Turgeon B."/>
            <person name="Goodwin S."/>
            <person name="Spatafora J."/>
            <person name="Crous P."/>
            <person name="Grigoriev I."/>
        </authorList>
    </citation>
    <scope>NUCLEOTIDE SEQUENCE</scope>
    <source>
        <strain evidence="2">CBS 161.51</strain>
    </source>
</reference>
<dbReference type="Proteomes" id="UP000800038">
    <property type="component" value="Unassembled WGS sequence"/>
</dbReference>
<dbReference type="AlphaFoldDB" id="A0A6A5SVJ0"/>
<organism evidence="2 3">
    <name type="scientific">Clathrospora elynae</name>
    <dbReference type="NCBI Taxonomy" id="706981"/>
    <lineage>
        <taxon>Eukaryota</taxon>
        <taxon>Fungi</taxon>
        <taxon>Dikarya</taxon>
        <taxon>Ascomycota</taxon>
        <taxon>Pezizomycotina</taxon>
        <taxon>Dothideomycetes</taxon>
        <taxon>Pleosporomycetidae</taxon>
        <taxon>Pleosporales</taxon>
        <taxon>Diademaceae</taxon>
        <taxon>Clathrospora</taxon>
    </lineage>
</organism>
<proteinExistence type="predicted"/>
<accession>A0A6A5SVJ0</accession>
<keyword evidence="3" id="KW-1185">Reference proteome</keyword>
<protein>
    <submittedName>
        <fullName evidence="2">Uncharacterized protein</fullName>
    </submittedName>
</protein>